<reference evidence="2" key="1">
    <citation type="submission" date="2016-07" db="EMBL/GenBank/DDBJ databases">
        <title>Comparative genomics of the Campylobacter concisus group.</title>
        <authorList>
            <person name="Miller W.G."/>
            <person name="Yee E."/>
            <person name="Chapman M.H."/>
            <person name="Huynh S."/>
            <person name="Bono J.L."/>
            <person name="On S.L.W."/>
            <person name="StLeger J."/>
            <person name="Foster G."/>
            <person name="Parker C.T."/>
        </authorList>
    </citation>
    <scope>NUCLEOTIDE SEQUENCE</scope>
    <source>
        <strain evidence="2">525.92</strain>
    </source>
</reference>
<sequence>MKFYKILILAICASVFVGCGDEKSDTAPKSEPVPSDVSIAQPDANVSIDENLPPEPAIEDTQNAQK</sequence>
<dbReference type="OrthoDB" id="5356218at2"/>
<accession>A7GWA8</accession>
<keyword evidence="3" id="KW-1185">Reference proteome</keyword>
<dbReference type="RefSeq" id="WP_009649706.1">
    <property type="nucleotide sequence ID" value="NC_009715.2"/>
</dbReference>
<gene>
    <name evidence="2" type="ORF">CCV52592_0825</name>
</gene>
<dbReference type="HOGENOM" id="CLU_205095_0_0_7"/>
<proteinExistence type="predicted"/>
<name>A7GWA8_CAMC5</name>
<dbReference type="Proteomes" id="UP000006380">
    <property type="component" value="Chromosome"/>
</dbReference>
<evidence type="ECO:0000313" key="3">
    <source>
        <dbReference type="Proteomes" id="UP000006380"/>
    </source>
</evidence>
<evidence type="ECO:0008006" key="4">
    <source>
        <dbReference type="Google" id="ProtNLM"/>
    </source>
</evidence>
<dbReference type="KEGG" id="ccv:CCV52592_0825"/>
<dbReference type="EMBL" id="CP000767">
    <property type="protein sequence ID" value="EAU01125.1"/>
    <property type="molecule type" value="Genomic_DNA"/>
</dbReference>
<feature type="region of interest" description="Disordered" evidence="1">
    <location>
        <begin position="21"/>
        <end position="66"/>
    </location>
</feature>
<dbReference type="AlphaFoldDB" id="A7GWA8"/>
<dbReference type="STRING" id="360105.CCV52592_0825"/>
<protein>
    <recommendedName>
        <fullName evidence="4">Lipoprotein</fullName>
    </recommendedName>
</protein>
<evidence type="ECO:0000313" key="2">
    <source>
        <dbReference type="EMBL" id="EAU01125.1"/>
    </source>
</evidence>
<organism evidence="2 3">
    <name type="scientific">Campylobacter curvus (strain 525.92)</name>
    <dbReference type="NCBI Taxonomy" id="360105"/>
    <lineage>
        <taxon>Bacteria</taxon>
        <taxon>Pseudomonadati</taxon>
        <taxon>Campylobacterota</taxon>
        <taxon>Epsilonproteobacteria</taxon>
        <taxon>Campylobacterales</taxon>
        <taxon>Campylobacteraceae</taxon>
        <taxon>Campylobacter</taxon>
    </lineage>
</organism>
<evidence type="ECO:0000256" key="1">
    <source>
        <dbReference type="SAM" id="MobiDB-lite"/>
    </source>
</evidence>
<dbReference type="PROSITE" id="PS51257">
    <property type="entry name" value="PROKAR_LIPOPROTEIN"/>
    <property type="match status" value="1"/>
</dbReference>